<keyword evidence="4" id="KW-1185">Reference proteome</keyword>
<dbReference type="PANTHER" id="PTHR43308">
    <property type="entry name" value="OUTER MEMBRANE PROTEIN ALPHA-RELATED"/>
    <property type="match status" value="1"/>
</dbReference>
<evidence type="ECO:0000313" key="3">
    <source>
        <dbReference type="EMBL" id="TLS51045.1"/>
    </source>
</evidence>
<dbReference type="PROSITE" id="PS51272">
    <property type="entry name" value="SLH"/>
    <property type="match status" value="2"/>
</dbReference>
<dbReference type="Proteomes" id="UP000309676">
    <property type="component" value="Unassembled WGS sequence"/>
</dbReference>
<dbReference type="InterPro" id="IPR001119">
    <property type="entry name" value="SLH_dom"/>
</dbReference>
<evidence type="ECO:0000313" key="4">
    <source>
        <dbReference type="Proteomes" id="UP000309676"/>
    </source>
</evidence>
<gene>
    <name evidence="3" type="ORF">FE782_16780</name>
</gene>
<feature type="domain" description="SLH" evidence="2">
    <location>
        <begin position="2872"/>
        <end position="2931"/>
    </location>
</feature>
<dbReference type="Gene3D" id="2.160.20.110">
    <property type="match status" value="6"/>
</dbReference>
<reference evidence="3 4" key="1">
    <citation type="submission" date="2019-05" db="EMBL/GenBank/DDBJ databases">
        <authorList>
            <person name="Narsing Rao M.P."/>
            <person name="Li W.J."/>
        </authorList>
    </citation>
    <scope>NUCLEOTIDE SEQUENCE [LARGE SCALE GENOMIC DNA]</scope>
    <source>
        <strain evidence="3 4">SYSU_K30003</strain>
    </source>
</reference>
<organism evidence="3 4">
    <name type="scientific">Paenibacillus antri</name>
    <dbReference type="NCBI Taxonomy" id="2582848"/>
    <lineage>
        <taxon>Bacteria</taxon>
        <taxon>Bacillati</taxon>
        <taxon>Bacillota</taxon>
        <taxon>Bacilli</taxon>
        <taxon>Bacillales</taxon>
        <taxon>Paenibacillaceae</taxon>
        <taxon>Paenibacillus</taxon>
    </lineage>
</organism>
<sequence>MARKQSTFYKLGFALALAVAAICSGMYLTYAGADDWTDYADTDWYLGDPSYAEYPSYTITTAAELAGVAKLVNEGYANGFAGKTLGIAGDIDLSAHDWIPIGTPGTPFKGAIIPKTVGGSVNISGMNVSNEATFAGFIGFMEGGTAGGIHFTSTGSIQAASVAQAVYAGAAVAYMNGISTVYDITSSIPTTVTTGGHPAYVGGIVGKGEGSISNSNNFGAISASATSGGVVHVGGIAGYSESPRGLQIKKVANNGAVSASGDAASLAYAGGIAGYVFGSIAMDGDATPISNSGAVTVSAARINYAGGAIGYVNGDLTLSTNTTNAGPVAIEAPMAEGSYAGGLIGAIAKEHRLAAGFANAAAVTNNGGVNVYTGGLVGYIETPFVWDGSYTNGTAITATGSREVHTGGLIGGAAASVTFAGEAKNTGPIAVSGGMHAGKPEEAYTGGLIGSSSDRVFLDNESPSAYGNEGTVTVTGGVGLYTGGVAGNVAYARTNGTPSNNVYSAGALNVTGIGKAYTGGFIGALAPDAIDKTIDGASFASAITVAATGATAETPASVGGIVGYAANAAVNDASFSGTLTSTGGGAHSYAGGIAGTSVGGTIARSAVGNTADTFASLSADGTVGGVVGRLMGDGVVDTANVAYASLTSRTVDGFAGGVAGKAQGAIRGAAVGVAGVVGSEEDESVTLAAGGVDRFTAGGIVGANEGVFALTASAVTNIQLANAADRTGYALGGLAGALTADASIGEVGVPITVRDIVLRARAAQAVAGGAIGTNASSGVYVAVTNGAFYAESAGAKVGGLAGAQTAAVGTVAGATPDVTVSDSAFQATAEGVMVGGLYGEVSGSTQRGLASDSTIAATGANAKIGGVAGRNVGALRDSEARNVVLSASGAGSELGGAVGRSEANGGARASITDVASNASFDPILTALAGAANAKVGGIVGFASATDIVRPVVTTVTSSDYAMIGVQSPQTAAGGIAGRAENSAIEGGGETNVLHLFLSSTPAANAVEAGGVVGHNRETKIARITSSKSNVILNGTNAIAGGIAGYNLSSGEAFLVNNYAADLYVKANASATPATIGGMIGLNDKQASDPILAPATAVSTLQNNRIVGRVEALSPAAVTGGMVGENRSLIANNSIPDKISVISKGGNGTVGGLAGVNAASGTLYYTYSNANLTIEGTGTLGGGLVGANQGKVLASYVDIDVVGRAVGANGNAVFLGGLVGRNTGAIDKSYSNSKVTAQGAFTNVGGLVGDQASGTISNSYAGGAVAAAGERSYVGGFLGRIANGFVSTAYSAGQATASHATSFAGGFAGRYDNASKELLSKAFYLKDEAKFINKDLPDFAEGDHRWLNVHARLATILDEALQDRTFFPGLSGWDFENTWRYGSLNAVYKYPELIRTANSGGGVGNDVNANINWYMRDPGSIFFEIKTEAELAGLAAIVNGTFPGVEKFDFEGRTIRVANPIHIQSNQWIAIGNAEANAFEGTFEGNGHLIDGLTVVPGQAFSGLFGVIGEEGLVKDIVLEPLSVVGEQATGAVAALNKGEVANVEVKLLNEAKVAGGTVGGLIGVNAKTMKNLTLRMAEGTRIEASRDGAIVGGAIGDNSGALEPGQFALISSGGSVGSSYADATVGGVIGKQSGDLRDFAIEIVPTYAISATGANNVVGGYVGRYVSGVVERGTVVFEGGTLQTTGAGSTLGAFAGESLAGNVLRDVTVSSSVAGPHLIGNGTIGGLIGAKTGQGVDAYDLERVGVAGVRFAAQPNGAQATVGGIAGTMTSVALQDATFRATIDVAAERVVAGGIVGEALDSILFRTDASTDIAATTKTGVSSVGGIAGIVRATNRDARFDFGRILPFYPGLYEAKAHTTGIRATGVDHGGDLYVGGAIGRLENASMYHVEASSALTVEGAKIAAVGGLAGYADGIVVRSTATTPVDASDSRVYRVGGVAGQAAGGEMHYAHTIGSPIVVGAAVTKPGLTPAAHVGGFVGRADHTAFMDSYAKRDIALADNNQDNTIYVGGFAGMMGDATGASGAVRRAYATGELNVSGITGSIVGGFAGSVDRYDIEDAYATGSVSNTGYDTRSGGFAGEIERGATIRRAFAAPAQVVTKGVNHATRSYAGGFVGFNDGAIIESFANVQALTTTVSGANAYRGGFVGYNFRDGNVTLSSYLVADAGAAGHNLGTAQATAGDASGAYAAFAGWNLEPDSSIFSLYDESELVVRTGQQMAAAVKLHNADTGLAYYRLFDRTAAARPGIAAVTLGADIDMTGIAWIPFDAWTGTFDGQGYKVTGIRSVAAPAAANGFIAENRGTISNVELQGSFAGGANVGAAVGVNRYGAVVSGVSANASIGGAGNVGGIAGANEGRIEKSFARGGVGGNDAAAAIAAGGIAGANESGGEIAESFSFADVAVVANEASAGGVAGVNRGDIRYAYATGAVQASGTAKAWAGGIAGRASDGGIRQAYGAGTVVAGANGKLATGVTSFGGIAGEKNAGAVIADAAFNRQMLKNDTAYFLTDGSRVRGGGAAGARGLLARELASATLPQGFDGAFWQAAQGSYPQLKTFGGTAASKVSAAAIVFADKDAAHAVRGEFELGGGASVAWTADAGTANIRNASGKRIGTLLTTGIARLTAAMNGETRVAALNAPVLKYDAVAAAPTVESGEKTFATQATVTLRTTEPTGIIYYTLDGSTPDEHSTPYAAPIVLTETKTLKAIAVADGKEDSAVLSQTFAKQVAGGGGFGGGGFIPPTPKEPTVGASIGSTTVPAGEPAAVPKNSKLTLTAPPGQIIYYTTDGSTPTMNSPRYAGELIITGKMTIKVITDKSDEVVTYHYDPVPAKYELKADVENVKYIGGYATGEFKPDQAISRYELVNVLAPLLDMEDVSVGSLFDDVHQGDEALVAFFASAGIIEGYPNGTFGGERGMTRAEFIVVLSRLLKLTIDEAGETKLSDIRGHWSEKYVNAFTKAGYVKGFPDGTFKPEASISRAEAVVLINRIAGIRAKGEGATTSYGDLPPNHWAYADIMAASK</sequence>
<dbReference type="Pfam" id="PF13290">
    <property type="entry name" value="CHB_HEX_C_1"/>
    <property type="match status" value="2"/>
</dbReference>
<name>A0A5R9GHT0_9BACL</name>
<dbReference type="Pfam" id="PF00395">
    <property type="entry name" value="SLH"/>
    <property type="match status" value="2"/>
</dbReference>
<evidence type="ECO:0000259" key="2">
    <source>
        <dbReference type="PROSITE" id="PS51272"/>
    </source>
</evidence>
<dbReference type="EMBL" id="VCIW01000011">
    <property type="protein sequence ID" value="TLS51045.1"/>
    <property type="molecule type" value="Genomic_DNA"/>
</dbReference>
<dbReference type="InterPro" id="IPR059177">
    <property type="entry name" value="GH29D-like_dom"/>
</dbReference>
<dbReference type="InterPro" id="IPR051465">
    <property type="entry name" value="Cell_Envelope_Struct_Comp"/>
</dbReference>
<feature type="chain" id="PRO_5024317961" description="SLH domain-containing protein" evidence="1">
    <location>
        <begin position="34"/>
        <end position="3016"/>
    </location>
</feature>
<keyword evidence="1" id="KW-0732">Signal</keyword>
<dbReference type="OrthoDB" id="9802197at2"/>
<protein>
    <recommendedName>
        <fullName evidence="2">SLH domain-containing protein</fullName>
    </recommendedName>
</protein>
<dbReference type="RefSeq" id="WP_138195397.1">
    <property type="nucleotide sequence ID" value="NZ_VCIW01000011.1"/>
</dbReference>
<comment type="caution">
    <text evidence="3">The sequence shown here is derived from an EMBL/GenBank/DDBJ whole genome shotgun (WGS) entry which is preliminary data.</text>
</comment>
<feature type="domain" description="SLH" evidence="2">
    <location>
        <begin position="2932"/>
        <end position="2995"/>
    </location>
</feature>
<evidence type="ECO:0000256" key="1">
    <source>
        <dbReference type="SAM" id="SignalP"/>
    </source>
</evidence>
<proteinExistence type="predicted"/>
<feature type="signal peptide" evidence="1">
    <location>
        <begin position="1"/>
        <end position="33"/>
    </location>
</feature>
<accession>A0A5R9GHT0</accession>